<feature type="domain" description="Heterokaryon incompatibility" evidence="1">
    <location>
        <begin position="28"/>
        <end position="118"/>
    </location>
</feature>
<evidence type="ECO:0000313" key="3">
    <source>
        <dbReference type="Proteomes" id="UP000756132"/>
    </source>
</evidence>
<reference evidence="2" key="1">
    <citation type="submission" date="2021-12" db="EMBL/GenBank/DDBJ databases">
        <authorList>
            <person name="Zaccaron A."/>
            <person name="Stergiopoulos I."/>
        </authorList>
    </citation>
    <scope>NUCLEOTIDE SEQUENCE</scope>
    <source>
        <strain evidence="2">Race5_Kim</strain>
    </source>
</reference>
<sequence>MRLLDVDSVLSTEHQPRLEEYLGHVPEYAILPHTWGADEVLFEDIEKGTARQRKGFRKLLYTARQAKEHDIKYIWVDTCCIDKPSSAELQEAINSMYAWYKVASICYAFLEDVASKSLDTFGKLDDANTLAVLSGARWFTRGWTLQELLAPRILIFFSAEWTCLGGLWNQEWSELIGREKDNFGLFPSLPAVVSDITGIEHDFLEGI</sequence>
<dbReference type="PANTHER" id="PTHR10622">
    <property type="entry name" value="HET DOMAIN-CONTAINING PROTEIN"/>
    <property type="match status" value="1"/>
</dbReference>
<dbReference type="AlphaFoldDB" id="A0A9Q8LHY6"/>
<evidence type="ECO:0000313" key="2">
    <source>
        <dbReference type="EMBL" id="UJO17741.1"/>
    </source>
</evidence>
<reference evidence="2" key="2">
    <citation type="journal article" date="2022" name="Microb. Genom.">
        <title>A chromosome-scale genome assembly of the tomato pathogen Cladosporium fulvum reveals a compartmentalized genome architecture and the presence of a dispensable chromosome.</title>
        <authorList>
            <person name="Zaccaron A.Z."/>
            <person name="Chen L.H."/>
            <person name="Samaras A."/>
            <person name="Stergiopoulos I."/>
        </authorList>
    </citation>
    <scope>NUCLEOTIDE SEQUENCE</scope>
    <source>
        <strain evidence="2">Race5_Kim</strain>
    </source>
</reference>
<organism evidence="2 3">
    <name type="scientific">Passalora fulva</name>
    <name type="common">Tomato leaf mold</name>
    <name type="synonym">Cladosporium fulvum</name>
    <dbReference type="NCBI Taxonomy" id="5499"/>
    <lineage>
        <taxon>Eukaryota</taxon>
        <taxon>Fungi</taxon>
        <taxon>Dikarya</taxon>
        <taxon>Ascomycota</taxon>
        <taxon>Pezizomycotina</taxon>
        <taxon>Dothideomycetes</taxon>
        <taxon>Dothideomycetidae</taxon>
        <taxon>Mycosphaerellales</taxon>
        <taxon>Mycosphaerellaceae</taxon>
        <taxon>Fulvia</taxon>
    </lineage>
</organism>
<evidence type="ECO:0000259" key="1">
    <source>
        <dbReference type="Pfam" id="PF06985"/>
    </source>
</evidence>
<dbReference type="OrthoDB" id="3650131at2759"/>
<dbReference type="InterPro" id="IPR010730">
    <property type="entry name" value="HET"/>
</dbReference>
<proteinExistence type="predicted"/>
<dbReference type="KEGG" id="ffu:CLAFUR5_06508"/>
<name>A0A9Q8LHY6_PASFU</name>
<dbReference type="PANTHER" id="PTHR10622:SF10">
    <property type="entry name" value="HET DOMAIN-CONTAINING PROTEIN"/>
    <property type="match status" value="1"/>
</dbReference>
<dbReference type="EMBL" id="CP090167">
    <property type="protein sequence ID" value="UJO17741.1"/>
    <property type="molecule type" value="Genomic_DNA"/>
</dbReference>
<dbReference type="Proteomes" id="UP000756132">
    <property type="component" value="Chromosome 5"/>
</dbReference>
<dbReference type="GeneID" id="71986386"/>
<dbReference type="Pfam" id="PF06985">
    <property type="entry name" value="HET"/>
    <property type="match status" value="1"/>
</dbReference>
<protein>
    <submittedName>
        <fullName evidence="2">Vegetative incompatibility protein HET-E-1</fullName>
    </submittedName>
</protein>
<gene>
    <name evidence="2" type="ORF">CLAFUR5_06508</name>
</gene>
<accession>A0A9Q8LHY6</accession>
<dbReference type="RefSeq" id="XP_047762107.1">
    <property type="nucleotide sequence ID" value="XM_047905656.1"/>
</dbReference>
<keyword evidence="3" id="KW-1185">Reference proteome</keyword>